<dbReference type="OrthoDB" id="2526284at2759"/>
<dbReference type="Pfam" id="PF01697">
    <property type="entry name" value="Glyco_transf_92"/>
    <property type="match status" value="1"/>
</dbReference>
<keyword evidence="5" id="KW-0812">Transmembrane</keyword>
<dbReference type="FunCoup" id="A0A6P7HTW9">
    <property type="interactions" value="98"/>
</dbReference>
<dbReference type="PANTHER" id="PTHR21461">
    <property type="entry name" value="GLYCOSYLTRANSFERASE FAMILY 92 PROTEIN"/>
    <property type="match status" value="1"/>
</dbReference>
<keyword evidence="3 8" id="KW-0328">Glycosyltransferase</keyword>
<keyword evidence="6" id="KW-1133">Transmembrane helix</keyword>
<reference evidence="10" key="2">
    <citation type="submission" date="2025-08" db="UniProtKB">
        <authorList>
            <consortium name="RefSeq"/>
        </authorList>
    </citation>
    <scope>IDENTIFICATION</scope>
</reference>
<evidence type="ECO:0000313" key="10">
    <source>
        <dbReference type="RefSeq" id="XP_028252044.1"/>
    </source>
</evidence>
<comment type="subcellular location">
    <subcellularLocation>
        <location evidence="1">Membrane</location>
        <topology evidence="1">Single-pass membrane protein</topology>
    </subcellularLocation>
</comment>
<evidence type="ECO:0000256" key="6">
    <source>
        <dbReference type="ARBA" id="ARBA00022989"/>
    </source>
</evidence>
<evidence type="ECO:0000256" key="5">
    <source>
        <dbReference type="ARBA" id="ARBA00022692"/>
    </source>
</evidence>
<name>A0A6P7HTW9_9TELE</name>
<keyword evidence="4 8" id="KW-0808">Transferase</keyword>
<proteinExistence type="inferred from homology"/>
<dbReference type="EC" id="2.4.1.-" evidence="8"/>
<dbReference type="GeneID" id="114427980"/>
<dbReference type="GO" id="GO:0005737">
    <property type="term" value="C:cytoplasm"/>
    <property type="evidence" value="ECO:0007669"/>
    <property type="project" value="TreeGrafter"/>
</dbReference>
<comment type="similarity">
    <text evidence="2 8">Belongs to the glycosyltransferase 92 family.</text>
</comment>
<organism evidence="9 10">
    <name type="scientific">Parambassis ranga</name>
    <name type="common">Indian glassy fish</name>
    <dbReference type="NCBI Taxonomy" id="210632"/>
    <lineage>
        <taxon>Eukaryota</taxon>
        <taxon>Metazoa</taxon>
        <taxon>Chordata</taxon>
        <taxon>Craniata</taxon>
        <taxon>Vertebrata</taxon>
        <taxon>Euteleostomi</taxon>
        <taxon>Actinopterygii</taxon>
        <taxon>Neopterygii</taxon>
        <taxon>Teleostei</taxon>
        <taxon>Neoteleostei</taxon>
        <taxon>Acanthomorphata</taxon>
        <taxon>Ovalentaria</taxon>
        <taxon>Ambassidae</taxon>
        <taxon>Parambassis</taxon>
    </lineage>
</organism>
<dbReference type="PANTHER" id="PTHR21461:SF45">
    <property type="entry name" value="GLYCOSYLTRANSFERASE FAMILY 92 PROTEIN"/>
    <property type="match status" value="1"/>
</dbReference>
<evidence type="ECO:0000256" key="3">
    <source>
        <dbReference type="ARBA" id="ARBA00022676"/>
    </source>
</evidence>
<reference evidence="9" key="1">
    <citation type="submission" date="2024-06" db="UniProtKB">
        <authorList>
            <consortium name="RefSeq"/>
        </authorList>
    </citation>
    <scope>NUCLEOTIDE SEQUENCE [LARGE SCALE GENOMIC DNA]</scope>
</reference>
<evidence type="ECO:0000313" key="9">
    <source>
        <dbReference type="Proteomes" id="UP000515145"/>
    </source>
</evidence>
<evidence type="ECO:0000256" key="1">
    <source>
        <dbReference type="ARBA" id="ARBA00004167"/>
    </source>
</evidence>
<sequence>MYLLSIPKMYMARNLQRRFLLFLSIIILLSFLFGQTPRTYKSIPAMRQDPTSCPMMISEETITPLQNTKHLLVSAYMDQRVKGLDLRIIGIFRRDSIQPLHCSFCCAGWLSKTSPTTILQHADNFGFPFVTTDVMCQIPTNCNATHVTLLTEPDRLKATNNTWLPISNKKTDENKEKKLEFEFTVCISNLFGDYNNVLQYAQTLEMYRLLGVDRVVIYNTSCGPDLNHLLQSYSQEGFVEMVPWPIDKHLNPSHGWLFSEHGGDVHYFGQLTTLNDCIYRSMELSRYVMLNDIDEIIMPYQHNDLKSLMSTLEQSHPNTGVFPIENHIFPYQHFEPSKRFHLPQWNGVPGVNILEHIYREDPNRNIYHPYKLIVRPESVEQTSVHEVLKRFGQQYKVPPEVCRLIHVRTALRGSLTLKELNVDKRLWDFHEMLIPKVDQVLKRVGLLNT</sequence>
<evidence type="ECO:0000256" key="7">
    <source>
        <dbReference type="ARBA" id="ARBA00023136"/>
    </source>
</evidence>
<dbReference type="RefSeq" id="XP_028252044.1">
    <property type="nucleotide sequence ID" value="XM_028396243.1"/>
</dbReference>
<evidence type="ECO:0000256" key="4">
    <source>
        <dbReference type="ARBA" id="ARBA00022679"/>
    </source>
</evidence>
<dbReference type="Proteomes" id="UP000515145">
    <property type="component" value="Chromosome 22"/>
</dbReference>
<dbReference type="GO" id="GO:0016020">
    <property type="term" value="C:membrane"/>
    <property type="evidence" value="ECO:0007669"/>
    <property type="project" value="UniProtKB-SubCell"/>
</dbReference>
<keyword evidence="9" id="KW-1185">Reference proteome</keyword>
<gene>
    <name evidence="10" type="primary">LOC114427980</name>
</gene>
<accession>A0A6P7HTW9</accession>
<evidence type="ECO:0000256" key="2">
    <source>
        <dbReference type="ARBA" id="ARBA00007647"/>
    </source>
</evidence>
<dbReference type="GO" id="GO:0016757">
    <property type="term" value="F:glycosyltransferase activity"/>
    <property type="evidence" value="ECO:0007669"/>
    <property type="project" value="UniProtKB-UniRule"/>
</dbReference>
<dbReference type="InParanoid" id="A0A6P7HTW9"/>
<keyword evidence="7" id="KW-0472">Membrane</keyword>
<protein>
    <recommendedName>
        <fullName evidence="8">Glycosyltransferase family 92 protein</fullName>
        <ecNumber evidence="8">2.4.1.-</ecNumber>
    </recommendedName>
</protein>
<dbReference type="AlphaFoldDB" id="A0A6P7HTW9"/>
<evidence type="ECO:0000256" key="8">
    <source>
        <dbReference type="RuleBase" id="RU366017"/>
    </source>
</evidence>
<dbReference type="InterPro" id="IPR008166">
    <property type="entry name" value="Glyco_transf_92"/>
</dbReference>